<dbReference type="PROSITE" id="PS51468">
    <property type="entry name" value="VIT"/>
    <property type="match status" value="1"/>
</dbReference>
<evidence type="ECO:0000259" key="2">
    <source>
        <dbReference type="PROSITE" id="PS50234"/>
    </source>
</evidence>
<dbReference type="EMBL" id="BAABIA010000001">
    <property type="protein sequence ID" value="GAA5133879.1"/>
    <property type="molecule type" value="Genomic_DNA"/>
</dbReference>
<dbReference type="Pfam" id="PF00092">
    <property type="entry name" value="VWA"/>
    <property type="match status" value="1"/>
</dbReference>
<dbReference type="Gene3D" id="3.40.50.410">
    <property type="entry name" value="von Willebrand factor, type A domain"/>
    <property type="match status" value="1"/>
</dbReference>
<feature type="domain" description="VWFA" evidence="2">
    <location>
        <begin position="294"/>
        <end position="471"/>
    </location>
</feature>
<evidence type="ECO:0000256" key="1">
    <source>
        <dbReference type="SAM" id="MobiDB-lite"/>
    </source>
</evidence>
<dbReference type="SMART" id="SM00327">
    <property type="entry name" value="VWA"/>
    <property type="match status" value="1"/>
</dbReference>
<dbReference type="RefSeq" id="WP_345734752.1">
    <property type="nucleotide sequence ID" value="NZ_BAABIA010000001.1"/>
</dbReference>
<accession>A0ABP9P007</accession>
<dbReference type="Pfam" id="PF08487">
    <property type="entry name" value="VIT"/>
    <property type="match status" value="1"/>
</dbReference>
<dbReference type="PANTHER" id="PTHR45737:SF6">
    <property type="entry name" value="VON WILLEBRAND FACTOR A DOMAIN-CONTAINING PROTEIN 5A"/>
    <property type="match status" value="1"/>
</dbReference>
<sequence>MNTRIFGLIAQLAQTRIHLPLVHLETRFRIMGEVAVVEMDQVFEQTARESLDVTYTFPLPSAAAVYRCEMIVNGRLIRAVVLEAEEARAKVAEQKAAGRRTALVEMERDNLFTLELGNVAPGDRVVIRFAYVESLDRLGAQLSLRIPFCPGVRYIPGKPLLRTNRGKGVADDTDEVPDASRLTPPRIQAGHEDAATLYLHGVLEDGEVDLLTLDCPTHPVTMRSLSGRIEVELLGEEHVPDRDLVLRWEETVAATPKAHAWAVEKEGYRYALLQVRAPQEVDVKTVDEAEYAQDVYFLLDRSGSMAGLNWQKSIEALHAFVKELGQWDRVWITFFESNYQDFAEQPLKRDTLLTDAKFRQLHSLSTDGGTHLLPALEHVMQMLPVHSAERATRMVLITDGQVGNEGQVLKHMKALRDSHVPVHCFGIDTAVNDALLKAMARRTGGRCVLMTPHEDIPAAVKQLAVVLRSPVLTNLSLSEGVVVADDRLTLPDLHAGEVILMPVQVISGTAQVTLRGSLPDGSAWTQAFNLEEALSRDEAPRLLWARNRTQYLLANGRDNEAVALAVEHNVVCKGTSFAAWDEAEKVPVAKREVYQPSLLALKAEKDAVAAAAFAHGSVASGPASGYRKSAPPPMVETSYEASLPTENFFFEGALKNYLKTSSWDEYSADDLAGGVNPSFASEVVSSGPPSRSRGDKWVSVCKEMEGRYGQLEYQDESCLMTWGLSLLALFMKEGLSSEVARAIVVVLCGWDGEDASGKRHRLLATLVKEMTIASKPLEHFWSFVHLQVTGGDLNNLKKINQYAPEPFPEPLEG</sequence>
<dbReference type="InterPro" id="IPR036465">
    <property type="entry name" value="vWFA_dom_sf"/>
</dbReference>
<feature type="region of interest" description="Disordered" evidence="1">
    <location>
        <begin position="165"/>
        <end position="185"/>
    </location>
</feature>
<evidence type="ECO:0008006" key="6">
    <source>
        <dbReference type="Google" id="ProtNLM"/>
    </source>
</evidence>
<dbReference type="PANTHER" id="PTHR45737">
    <property type="entry name" value="VON WILLEBRAND FACTOR A DOMAIN-CONTAINING PROTEIN 5A"/>
    <property type="match status" value="1"/>
</dbReference>
<dbReference type="InterPro" id="IPR013694">
    <property type="entry name" value="VIT"/>
</dbReference>
<gene>
    <name evidence="4" type="ORF">GCM10023213_04530</name>
</gene>
<comment type="caution">
    <text evidence="4">The sequence shown here is derived from an EMBL/GenBank/DDBJ whole genome shotgun (WGS) entry which is preliminary data.</text>
</comment>
<name>A0ABP9P007_9BACT</name>
<proteinExistence type="predicted"/>
<evidence type="ECO:0000313" key="5">
    <source>
        <dbReference type="Proteomes" id="UP001499852"/>
    </source>
</evidence>
<organism evidence="4 5">
    <name type="scientific">Prosthecobacter algae</name>
    <dbReference type="NCBI Taxonomy" id="1144682"/>
    <lineage>
        <taxon>Bacteria</taxon>
        <taxon>Pseudomonadati</taxon>
        <taxon>Verrucomicrobiota</taxon>
        <taxon>Verrucomicrobiia</taxon>
        <taxon>Verrucomicrobiales</taxon>
        <taxon>Verrucomicrobiaceae</taxon>
        <taxon>Prosthecobacter</taxon>
    </lineage>
</organism>
<dbReference type="PROSITE" id="PS50234">
    <property type="entry name" value="VWFA"/>
    <property type="match status" value="1"/>
</dbReference>
<reference evidence="5" key="1">
    <citation type="journal article" date="2019" name="Int. J. Syst. Evol. Microbiol.">
        <title>The Global Catalogue of Microorganisms (GCM) 10K type strain sequencing project: providing services to taxonomists for standard genome sequencing and annotation.</title>
        <authorList>
            <consortium name="The Broad Institute Genomics Platform"/>
            <consortium name="The Broad Institute Genome Sequencing Center for Infectious Disease"/>
            <person name="Wu L."/>
            <person name="Ma J."/>
        </authorList>
    </citation>
    <scope>NUCLEOTIDE SEQUENCE [LARGE SCALE GENOMIC DNA]</scope>
    <source>
        <strain evidence="5">JCM 18053</strain>
    </source>
</reference>
<dbReference type="Proteomes" id="UP001499852">
    <property type="component" value="Unassembled WGS sequence"/>
</dbReference>
<protein>
    <recommendedName>
        <fullName evidence="6">Ca-activated chloride channel family protein</fullName>
    </recommendedName>
</protein>
<keyword evidence="5" id="KW-1185">Reference proteome</keyword>
<evidence type="ECO:0000313" key="4">
    <source>
        <dbReference type="EMBL" id="GAA5133879.1"/>
    </source>
</evidence>
<feature type="domain" description="VIT" evidence="3">
    <location>
        <begin position="5"/>
        <end position="133"/>
    </location>
</feature>
<dbReference type="SUPFAM" id="SSF53300">
    <property type="entry name" value="vWA-like"/>
    <property type="match status" value="1"/>
</dbReference>
<dbReference type="InterPro" id="IPR002035">
    <property type="entry name" value="VWF_A"/>
</dbReference>
<dbReference type="SMART" id="SM00609">
    <property type="entry name" value="VIT"/>
    <property type="match status" value="1"/>
</dbReference>
<evidence type="ECO:0000259" key="3">
    <source>
        <dbReference type="PROSITE" id="PS51468"/>
    </source>
</evidence>